<evidence type="ECO:0000313" key="3">
    <source>
        <dbReference type="Proteomes" id="UP000318014"/>
    </source>
</evidence>
<protein>
    <submittedName>
        <fullName evidence="2">Uncharacterized protein</fullName>
    </submittedName>
</protein>
<proteinExistence type="predicted"/>
<dbReference type="Proteomes" id="UP000318014">
    <property type="component" value="Genome"/>
</dbReference>
<reference evidence="2" key="2">
    <citation type="submission" date="2018-08" db="EMBL/GenBank/DDBJ databases">
        <authorList>
            <person name="Ferrada E.E."/>
            <person name="Latorre B.A."/>
        </authorList>
    </citation>
    <scope>NUCLEOTIDE SEQUENCE</scope>
    <source>
        <strain evidence="2">NSW</strain>
    </source>
</reference>
<accession>A0A345Z0S3</accession>
<name>A0A345Z0S3_9POXV</name>
<evidence type="ECO:0000313" key="2">
    <source>
        <dbReference type="EMBL" id="AXK50194.1"/>
    </source>
</evidence>
<gene>
    <name evidence="1" type="ORF">EKPV-NSW-ORF003</name>
    <name evidence="2" type="ORF">EKPV-NSW-ORF183</name>
</gene>
<dbReference type="EMBL" id="MF661791">
    <property type="protein sequence ID" value="AXK50194.1"/>
    <property type="molecule type" value="Genomic_DNA"/>
</dbReference>
<organism evidence="2 3">
    <name type="scientific">Eastern grey kangaroopox virus</name>
    <dbReference type="NCBI Taxonomy" id="2042482"/>
    <lineage>
        <taxon>Viruses</taxon>
        <taxon>Varidnaviria</taxon>
        <taxon>Bamfordvirae</taxon>
        <taxon>Nucleocytoviricota</taxon>
        <taxon>Pokkesviricetes</taxon>
        <taxon>Chitovirales</taxon>
        <taxon>Poxviridae</taxon>
        <taxon>Chordopoxvirinae</taxon>
        <taxon>Macropopoxvirus</taxon>
        <taxon>Macropopoxvirus mgiganteuspox</taxon>
        <taxon>Eastern kangaroopox virus</taxon>
    </lineage>
</organism>
<evidence type="ECO:0000313" key="1">
    <source>
        <dbReference type="EMBL" id="AXK50154.1"/>
    </source>
</evidence>
<dbReference type="EMBL" id="MF661791">
    <property type="protein sequence ID" value="AXK50154.1"/>
    <property type="molecule type" value="Genomic_DNA"/>
</dbReference>
<sequence>MGFECHLAPPGPPTERILVPVEVPASTVMARASESERFPLPPTGTVWKAFSSPR</sequence>
<reference evidence="2 3" key="1">
    <citation type="journal article" date="2017" name="Sci. Rep.">
        <title>Molecular and microscopic characterization of a novel Eastern grey kangaroopox virus genome directly from a clinical sample.</title>
        <authorList>
            <person name="Sarker S."/>
            <person name="Roberts H.K."/>
            <person name="Tidd N."/>
            <person name="Ault S."/>
            <person name="Ladmore G."/>
            <person name="Peters A."/>
            <person name="Forwood J.K."/>
            <person name="Helbig K."/>
            <person name="Raidal S.R."/>
        </authorList>
    </citation>
    <scope>NUCLEOTIDE SEQUENCE [LARGE SCALE GENOMIC DNA]</scope>
    <source>
        <strain evidence="2 3">NSW</strain>
    </source>
</reference>